<dbReference type="PANTHER" id="PTHR37809">
    <property type="entry name" value="RIBOSOMAL PROTEIN S12 METHYLTHIOTRANSFERASE ACCESSORY FACTOR YCAO"/>
    <property type="match status" value="1"/>
</dbReference>
<evidence type="ECO:0000259" key="2">
    <source>
        <dbReference type="PROSITE" id="PS51664"/>
    </source>
</evidence>
<evidence type="ECO:0000313" key="3">
    <source>
        <dbReference type="EMBL" id="MCQ4042778.1"/>
    </source>
</evidence>
<evidence type="ECO:0000313" key="4">
    <source>
        <dbReference type="Proteomes" id="UP001206206"/>
    </source>
</evidence>
<feature type="region of interest" description="Disordered" evidence="1">
    <location>
        <begin position="1"/>
        <end position="26"/>
    </location>
</feature>
<feature type="compositionally biased region" description="Basic and acidic residues" evidence="1">
    <location>
        <begin position="12"/>
        <end position="26"/>
    </location>
</feature>
<dbReference type="InterPro" id="IPR003776">
    <property type="entry name" value="YcaO-like_dom"/>
</dbReference>
<sequence length="394" mass="42370">MGAAHSGSDGAEPSKKTHLEGTHRVCPPEETLRRLRPLLGYLGVTRVADVTWLDDTGVPVYQAVRPNSYLLSVAQGKGLTPALAEVSAVMEAIELWHAERLGPGEHTATVGEVEGELEYAVDELAGLRSRNHLNPAVRLGWSSARHLVSGGPSLIPAQYLRLDGRVRDVWAPQLFLASSNGLASGNTFDEAVLHGLYETIERDSLVRTGPGPAPRVLDLDSVEGSARQLIEQVAGRGVQVVIEVLESPLGLPCLRARITSEPFPELFLGMGAHLDRDVALCRALTEAVQSRVTTIAGSRDDMSAEAYHRAAAVRAGRTAAPDLESMFNLAERVSYRDLPTLCQPTLADDLGLVAAQVHRSTGRDPLVVDHTRADVGIPVVRVVCPRLLFDADLV</sequence>
<organism evidence="3 4">
    <name type="scientific">Streptantibioticus rubrisoli</name>
    <dbReference type="NCBI Taxonomy" id="1387313"/>
    <lineage>
        <taxon>Bacteria</taxon>
        <taxon>Bacillati</taxon>
        <taxon>Actinomycetota</taxon>
        <taxon>Actinomycetes</taxon>
        <taxon>Kitasatosporales</taxon>
        <taxon>Streptomycetaceae</taxon>
        <taxon>Streptantibioticus</taxon>
    </lineage>
</organism>
<dbReference type="Pfam" id="PF02624">
    <property type="entry name" value="YcaO"/>
    <property type="match status" value="1"/>
</dbReference>
<dbReference type="Proteomes" id="UP001206206">
    <property type="component" value="Unassembled WGS sequence"/>
</dbReference>
<dbReference type="RefSeq" id="WP_255927275.1">
    <property type="nucleotide sequence ID" value="NZ_JANFNH010000009.1"/>
</dbReference>
<dbReference type="NCBIfam" id="TIGR00702">
    <property type="entry name" value="YcaO-type kinase domain"/>
    <property type="match status" value="1"/>
</dbReference>
<dbReference type="PANTHER" id="PTHR37809:SF1">
    <property type="entry name" value="RIBOSOMAL PROTEIN S12 METHYLTHIOTRANSFERASE ACCESSORY FACTOR YCAO"/>
    <property type="match status" value="1"/>
</dbReference>
<accession>A0ABT1PEX0</accession>
<name>A0ABT1PEX0_9ACTN</name>
<keyword evidence="4" id="KW-1185">Reference proteome</keyword>
<dbReference type="Gene3D" id="3.30.1330.230">
    <property type="match status" value="2"/>
</dbReference>
<proteinExistence type="predicted"/>
<reference evidence="3 4" key="1">
    <citation type="submission" date="2022-06" db="EMBL/GenBank/DDBJ databases">
        <title>Draft genome sequence of type strain Streptomyces rubrisoli DSM 42083.</title>
        <authorList>
            <person name="Duangmal K."/>
            <person name="Klaysubun C."/>
        </authorList>
    </citation>
    <scope>NUCLEOTIDE SEQUENCE [LARGE SCALE GENOMIC DNA]</scope>
    <source>
        <strain evidence="3 4">DSM 42083</strain>
    </source>
</reference>
<dbReference type="EMBL" id="JANFNH010000009">
    <property type="protein sequence ID" value="MCQ4042778.1"/>
    <property type="molecule type" value="Genomic_DNA"/>
</dbReference>
<protein>
    <submittedName>
        <fullName evidence="3">YcaO-like family protein</fullName>
    </submittedName>
</protein>
<evidence type="ECO:0000256" key="1">
    <source>
        <dbReference type="SAM" id="MobiDB-lite"/>
    </source>
</evidence>
<dbReference type="PROSITE" id="PS51664">
    <property type="entry name" value="YCAO"/>
    <property type="match status" value="1"/>
</dbReference>
<gene>
    <name evidence="3" type="ORF">NON19_12255</name>
</gene>
<feature type="domain" description="YcaO" evidence="2">
    <location>
        <begin position="76"/>
        <end position="394"/>
    </location>
</feature>
<comment type="caution">
    <text evidence="3">The sequence shown here is derived from an EMBL/GenBank/DDBJ whole genome shotgun (WGS) entry which is preliminary data.</text>
</comment>